<dbReference type="AlphaFoldDB" id="A0A8C4SWZ1"/>
<dbReference type="InterPro" id="IPR027370">
    <property type="entry name" value="Znf-RING_euk"/>
</dbReference>
<accession>A0A8C4SWZ1</accession>
<dbReference type="InterPro" id="IPR017907">
    <property type="entry name" value="Znf_RING_CS"/>
</dbReference>
<dbReference type="SMART" id="SM00184">
    <property type="entry name" value="RING"/>
    <property type="match status" value="1"/>
</dbReference>
<evidence type="ECO:0000256" key="4">
    <source>
        <dbReference type="PROSITE-ProRule" id="PRU00024"/>
    </source>
</evidence>
<dbReference type="CDD" id="cd19802">
    <property type="entry name" value="Bbox1_TRIM8-like"/>
    <property type="match status" value="1"/>
</dbReference>
<dbReference type="PROSITE" id="PS50089">
    <property type="entry name" value="ZF_RING_2"/>
    <property type="match status" value="1"/>
</dbReference>
<dbReference type="PANTHER" id="PTHR25465">
    <property type="entry name" value="B-BOX DOMAIN CONTAINING"/>
    <property type="match status" value="1"/>
</dbReference>
<feature type="domain" description="B box-type" evidence="6">
    <location>
        <begin position="145"/>
        <end position="185"/>
    </location>
</feature>
<dbReference type="Proteomes" id="UP000694620">
    <property type="component" value="Chromosome 12"/>
</dbReference>
<evidence type="ECO:0000313" key="8">
    <source>
        <dbReference type="Proteomes" id="UP000694620"/>
    </source>
</evidence>
<dbReference type="PROSITE" id="PS00518">
    <property type="entry name" value="ZF_RING_1"/>
    <property type="match status" value="1"/>
</dbReference>
<dbReference type="SUPFAM" id="SSF57850">
    <property type="entry name" value="RING/U-box"/>
    <property type="match status" value="1"/>
</dbReference>
<dbReference type="PROSITE" id="PS50119">
    <property type="entry name" value="ZF_BBOX"/>
    <property type="match status" value="1"/>
</dbReference>
<reference evidence="7" key="1">
    <citation type="submission" date="2021-06" db="EMBL/GenBank/DDBJ databases">
        <authorList>
            <consortium name="Wellcome Sanger Institute Data Sharing"/>
        </authorList>
    </citation>
    <scope>NUCLEOTIDE SEQUENCE [LARGE SCALE GENOMIC DNA]</scope>
</reference>
<evidence type="ECO:0000256" key="1">
    <source>
        <dbReference type="ARBA" id="ARBA00022723"/>
    </source>
</evidence>
<gene>
    <name evidence="7" type="primary">LOC114662980</name>
</gene>
<keyword evidence="3" id="KW-0862">Zinc</keyword>
<dbReference type="CDD" id="cd19769">
    <property type="entry name" value="Bbox2_TRIM16-like"/>
    <property type="match status" value="1"/>
</dbReference>
<protein>
    <submittedName>
        <fullName evidence="7">E3 ubiquitin/ISG15 ligase TRIM25-like</fullName>
    </submittedName>
</protein>
<name>A0A8C4SWZ1_ERPCA</name>
<dbReference type="SUPFAM" id="SSF57845">
    <property type="entry name" value="B-box zinc-binding domain"/>
    <property type="match status" value="1"/>
</dbReference>
<keyword evidence="8" id="KW-1185">Reference proteome</keyword>
<keyword evidence="1" id="KW-0479">Metal-binding</keyword>
<dbReference type="Pfam" id="PF13445">
    <property type="entry name" value="zf-RING_UBOX"/>
    <property type="match status" value="1"/>
</dbReference>
<organism evidence="7 8">
    <name type="scientific">Erpetoichthys calabaricus</name>
    <name type="common">Rope fish</name>
    <name type="synonym">Calamoichthys calabaricus</name>
    <dbReference type="NCBI Taxonomy" id="27687"/>
    <lineage>
        <taxon>Eukaryota</taxon>
        <taxon>Metazoa</taxon>
        <taxon>Chordata</taxon>
        <taxon>Craniata</taxon>
        <taxon>Vertebrata</taxon>
        <taxon>Euteleostomi</taxon>
        <taxon>Actinopterygii</taxon>
        <taxon>Polypteriformes</taxon>
        <taxon>Polypteridae</taxon>
        <taxon>Erpetoichthys</taxon>
    </lineage>
</organism>
<evidence type="ECO:0000256" key="2">
    <source>
        <dbReference type="ARBA" id="ARBA00022771"/>
    </source>
</evidence>
<evidence type="ECO:0000313" key="7">
    <source>
        <dbReference type="Ensembl" id="ENSECRP00000022921.1"/>
    </source>
</evidence>
<dbReference type="Gene3D" id="3.30.160.60">
    <property type="entry name" value="Classic Zinc Finger"/>
    <property type="match status" value="1"/>
</dbReference>
<dbReference type="InterPro" id="IPR051051">
    <property type="entry name" value="E3_ubiq-ligase_TRIM/RNF"/>
</dbReference>
<sequence length="253" mass="28852">MPKIDISLSEDCFTCSVCLDLLAEPVTTACGHSFCKPCISGYWDSNDVCKCPHCRQLFALRPALQKNVILTGIVEKLKKRGLISSLSENYARPHDVPCDVCSARKLRAVQSCLTCLSSYCEIHFRPHRESEALKKHKLFEPTGNLQQRLCSQHQRLLEVFCATDQVCICYECAAHEHRNHNVMTLENGRAEKRSQLEKTKKAVKKSILGKQEQLEEMRQAVQKIQVIFVHPPHSIPTHLKELEWLHLSETCLC</sequence>
<keyword evidence="2 4" id="KW-0863">Zinc-finger</keyword>
<dbReference type="InterPro" id="IPR000315">
    <property type="entry name" value="Znf_B-box"/>
</dbReference>
<dbReference type="SMART" id="SM00336">
    <property type="entry name" value="BBOX"/>
    <property type="match status" value="1"/>
</dbReference>
<dbReference type="PANTHER" id="PTHR25465:SF5">
    <property type="entry name" value="E3 UBIQUITIN_ISG15 LIGASE TRIM25-RELATED"/>
    <property type="match status" value="1"/>
</dbReference>
<proteinExistence type="predicted"/>
<dbReference type="InterPro" id="IPR013083">
    <property type="entry name" value="Znf_RING/FYVE/PHD"/>
</dbReference>
<feature type="domain" description="RING-type" evidence="5">
    <location>
        <begin position="15"/>
        <end position="55"/>
    </location>
</feature>
<evidence type="ECO:0000256" key="3">
    <source>
        <dbReference type="ARBA" id="ARBA00022833"/>
    </source>
</evidence>
<dbReference type="Gene3D" id="3.30.40.10">
    <property type="entry name" value="Zinc/RING finger domain, C3HC4 (zinc finger)"/>
    <property type="match status" value="1"/>
</dbReference>
<dbReference type="GO" id="GO:0008270">
    <property type="term" value="F:zinc ion binding"/>
    <property type="evidence" value="ECO:0007669"/>
    <property type="project" value="UniProtKB-KW"/>
</dbReference>
<dbReference type="Ensembl" id="ENSECRT00000023414.1">
    <property type="protein sequence ID" value="ENSECRP00000022921.1"/>
    <property type="gene ID" value="ENSECRG00000015516.1"/>
</dbReference>
<reference evidence="7" key="3">
    <citation type="submission" date="2025-09" db="UniProtKB">
        <authorList>
            <consortium name="Ensembl"/>
        </authorList>
    </citation>
    <scope>IDENTIFICATION</scope>
</reference>
<dbReference type="Gene3D" id="4.10.830.40">
    <property type="match status" value="1"/>
</dbReference>
<reference evidence="7" key="2">
    <citation type="submission" date="2025-08" db="UniProtKB">
        <authorList>
            <consortium name="Ensembl"/>
        </authorList>
    </citation>
    <scope>IDENTIFICATION</scope>
</reference>
<dbReference type="Pfam" id="PF00643">
    <property type="entry name" value="zf-B_box"/>
    <property type="match status" value="1"/>
</dbReference>
<dbReference type="GeneTree" id="ENSGT01150000286950"/>
<dbReference type="InterPro" id="IPR001841">
    <property type="entry name" value="Znf_RING"/>
</dbReference>
<evidence type="ECO:0000259" key="6">
    <source>
        <dbReference type="PROSITE" id="PS50119"/>
    </source>
</evidence>
<evidence type="ECO:0000259" key="5">
    <source>
        <dbReference type="PROSITE" id="PS50089"/>
    </source>
</evidence>